<accession>A0A194WYC3</accession>
<keyword evidence="2" id="KW-1133">Transmembrane helix</keyword>
<dbReference type="AlphaFoldDB" id="A0A194WYC3"/>
<organism evidence="3 4">
    <name type="scientific">Mollisia scopiformis</name>
    <name type="common">Conifer needle endophyte fungus</name>
    <name type="synonym">Phialocephala scopiformis</name>
    <dbReference type="NCBI Taxonomy" id="149040"/>
    <lineage>
        <taxon>Eukaryota</taxon>
        <taxon>Fungi</taxon>
        <taxon>Dikarya</taxon>
        <taxon>Ascomycota</taxon>
        <taxon>Pezizomycotina</taxon>
        <taxon>Leotiomycetes</taxon>
        <taxon>Helotiales</taxon>
        <taxon>Mollisiaceae</taxon>
        <taxon>Mollisia</taxon>
    </lineage>
</organism>
<dbReference type="STRING" id="149040.A0A194WYC3"/>
<dbReference type="InParanoid" id="A0A194WYC3"/>
<keyword evidence="2" id="KW-0812">Transmembrane</keyword>
<dbReference type="InterPro" id="IPR052953">
    <property type="entry name" value="Ser-rich/MCO-related"/>
</dbReference>
<dbReference type="PANTHER" id="PTHR34883">
    <property type="entry name" value="SERINE-RICH PROTEIN, PUTATIVE-RELATED-RELATED"/>
    <property type="match status" value="1"/>
</dbReference>
<evidence type="ECO:0000313" key="3">
    <source>
        <dbReference type="EMBL" id="KUJ12607.1"/>
    </source>
</evidence>
<dbReference type="GeneID" id="28830092"/>
<evidence type="ECO:0008006" key="5">
    <source>
        <dbReference type="Google" id="ProtNLM"/>
    </source>
</evidence>
<feature type="transmembrane region" description="Helical" evidence="2">
    <location>
        <begin position="176"/>
        <end position="199"/>
    </location>
</feature>
<evidence type="ECO:0000313" key="4">
    <source>
        <dbReference type="Proteomes" id="UP000070700"/>
    </source>
</evidence>
<dbReference type="EMBL" id="KQ947424">
    <property type="protein sequence ID" value="KUJ12607.1"/>
    <property type="molecule type" value="Genomic_DNA"/>
</dbReference>
<reference evidence="3 4" key="1">
    <citation type="submission" date="2015-10" db="EMBL/GenBank/DDBJ databases">
        <title>Full genome of DAOMC 229536 Phialocephala scopiformis, a fungal endophyte of spruce producing the potent anti-insectan compound rugulosin.</title>
        <authorList>
            <consortium name="DOE Joint Genome Institute"/>
            <person name="Walker A.K."/>
            <person name="Frasz S.L."/>
            <person name="Seifert K.A."/>
            <person name="Miller J.D."/>
            <person name="Mondo S.J."/>
            <person name="Labutti K."/>
            <person name="Lipzen A."/>
            <person name="Dockter R."/>
            <person name="Kennedy M."/>
            <person name="Grigoriev I.V."/>
            <person name="Spatafora J.W."/>
        </authorList>
    </citation>
    <scope>NUCLEOTIDE SEQUENCE [LARGE SCALE GENOMIC DNA]</scope>
    <source>
        <strain evidence="3 4">CBS 120377</strain>
    </source>
</reference>
<proteinExistence type="predicted"/>
<keyword evidence="4" id="KW-1185">Reference proteome</keyword>
<dbReference type="RefSeq" id="XP_018066962.1">
    <property type="nucleotide sequence ID" value="XM_018220366.1"/>
</dbReference>
<name>A0A194WYC3_MOLSC</name>
<dbReference type="KEGG" id="psco:LY89DRAFT_738381"/>
<keyword evidence="2" id="KW-0472">Membrane</keyword>
<gene>
    <name evidence="3" type="ORF">LY89DRAFT_738381</name>
</gene>
<dbReference type="PANTHER" id="PTHR34883:SF15">
    <property type="entry name" value="EXTRACELLULAR SERINE-RICH PROTEIN"/>
    <property type="match status" value="1"/>
</dbReference>
<feature type="region of interest" description="Disordered" evidence="1">
    <location>
        <begin position="207"/>
        <end position="280"/>
    </location>
</feature>
<dbReference type="Proteomes" id="UP000070700">
    <property type="component" value="Unassembled WGS sequence"/>
</dbReference>
<dbReference type="CDD" id="cd12087">
    <property type="entry name" value="TM_EGFR-like"/>
    <property type="match status" value="1"/>
</dbReference>
<evidence type="ECO:0000256" key="2">
    <source>
        <dbReference type="SAM" id="Phobius"/>
    </source>
</evidence>
<sequence>MFSFFKFSVAYILVQLCHLITAANLTILIGDSSFVSVSPQNLTVVPPAVVRFSFQGGNHRGFDSGFVTVFADFNGSTPFYEIDVTDSDPIIYYSSQTNECKEGLVGVINANDTLLGQYISAAARFNGSATTTTSASPSSAATSQVSLSTSSPTISSAASTSSNAQAPSTVNISGDAMIAGIVIGVAALFLVTAGLCIYWRRKHSESREGKSSDTEGFTDLPEVGERPERLTGLGIQEVGGWERPHEMSEQGLQELGTLEKPQEMSGKGRSVYELESSNWI</sequence>
<protein>
    <recommendedName>
        <fullName evidence="5">Mid2 domain-containing protein</fullName>
    </recommendedName>
</protein>
<evidence type="ECO:0000256" key="1">
    <source>
        <dbReference type="SAM" id="MobiDB-lite"/>
    </source>
</evidence>
<dbReference type="OrthoDB" id="5421909at2759"/>